<feature type="binding site" evidence="5">
    <location>
        <position position="164"/>
    </location>
    <ligand>
        <name>Mg(2+)</name>
        <dbReference type="ChEBI" id="CHEBI:18420"/>
    </ligand>
</feature>
<dbReference type="RefSeq" id="WP_093641402.1">
    <property type="nucleotide sequence ID" value="NZ_FPBH01000022.1"/>
</dbReference>
<dbReference type="AlphaFoldDB" id="A0A1I7EIH8"/>
<name>A0A1I7EIH8_9BURK</name>
<protein>
    <submittedName>
        <fullName evidence="7">Citrate lyase subunit beta / citryl-CoA lyase</fullName>
    </submittedName>
</protein>
<comment type="cofactor">
    <cofactor evidence="1">
        <name>Mg(2+)</name>
        <dbReference type="ChEBI" id="CHEBI:18420"/>
    </cofactor>
</comment>
<accession>A0A1I7EIH8</accession>
<dbReference type="GO" id="GO:0000287">
    <property type="term" value="F:magnesium ion binding"/>
    <property type="evidence" value="ECO:0007669"/>
    <property type="project" value="TreeGrafter"/>
</dbReference>
<feature type="binding site" evidence="4">
    <location>
        <position position="137"/>
    </location>
    <ligand>
        <name>substrate</name>
    </ligand>
</feature>
<dbReference type="PANTHER" id="PTHR32308">
    <property type="entry name" value="LYASE BETA SUBUNIT, PUTATIVE (AFU_ORTHOLOGUE AFUA_4G13030)-RELATED"/>
    <property type="match status" value="1"/>
</dbReference>
<gene>
    <name evidence="7" type="ORF">SAMN05192563_1022101</name>
</gene>
<feature type="binding site" evidence="5">
    <location>
        <position position="137"/>
    </location>
    <ligand>
        <name>Mg(2+)</name>
        <dbReference type="ChEBI" id="CHEBI:18420"/>
    </ligand>
</feature>
<reference evidence="7 8" key="1">
    <citation type="submission" date="2016-10" db="EMBL/GenBank/DDBJ databases">
        <authorList>
            <person name="de Groot N.N."/>
        </authorList>
    </citation>
    <scope>NUCLEOTIDE SEQUENCE [LARGE SCALE GENOMIC DNA]</scope>
    <source>
        <strain evidence="7 8">LMG 27731</strain>
    </source>
</reference>
<dbReference type="GO" id="GO:0006107">
    <property type="term" value="P:oxaloacetate metabolic process"/>
    <property type="evidence" value="ECO:0007669"/>
    <property type="project" value="TreeGrafter"/>
</dbReference>
<dbReference type="InterPro" id="IPR011206">
    <property type="entry name" value="Citrate_lyase_beta/mcl1/mcl2"/>
</dbReference>
<dbReference type="OrthoDB" id="6427869at2"/>
<keyword evidence="2 5" id="KW-0479">Metal-binding</keyword>
<dbReference type="Gene3D" id="3.20.20.60">
    <property type="entry name" value="Phosphoenolpyruvate-binding domains"/>
    <property type="match status" value="1"/>
</dbReference>
<evidence type="ECO:0000256" key="4">
    <source>
        <dbReference type="PIRSR" id="PIRSR015582-1"/>
    </source>
</evidence>
<dbReference type="PIRSF" id="PIRSF015582">
    <property type="entry name" value="Cit_lyase_B"/>
    <property type="match status" value="1"/>
</dbReference>
<sequence length="300" mass="31879">MNAHQTPRPPGIRRTWLFVPGNHAEAHAVALQSGADAIVADLEEMTSPQDRPQARERIVTLLREAARAGTVGSVRINKLEHDGHADLEGVMSGTPRAIFLPHAESAAQLAALDDALAVIERKLGIPAGSTEVVPVIESAKGLVNLGALLQVGARMKCCMLAVEDLAANLGARRTPGGHELLYARSRFLIECIAAGCVPIDLPCTYRSAQVLGQDLDLSTQLGFASKSVVFPEHVPAIHRALTPSAEDVRAALALVDAHAAQQANPSPIGSVWIDYPERNNAQRLIARDALLRAVEESGNA</sequence>
<keyword evidence="7" id="KW-0456">Lyase</keyword>
<evidence type="ECO:0000313" key="7">
    <source>
        <dbReference type="EMBL" id="SFU23707.1"/>
    </source>
</evidence>
<dbReference type="EMBL" id="FPBH01000022">
    <property type="protein sequence ID" value="SFU23707.1"/>
    <property type="molecule type" value="Genomic_DNA"/>
</dbReference>
<dbReference type="InterPro" id="IPR040442">
    <property type="entry name" value="Pyrv_kinase-like_dom_sf"/>
</dbReference>
<dbReference type="SUPFAM" id="SSF51621">
    <property type="entry name" value="Phosphoenolpyruvate/pyruvate domain"/>
    <property type="match status" value="1"/>
</dbReference>
<dbReference type="Proteomes" id="UP000198844">
    <property type="component" value="Unassembled WGS sequence"/>
</dbReference>
<evidence type="ECO:0000259" key="6">
    <source>
        <dbReference type="Pfam" id="PF03328"/>
    </source>
</evidence>
<dbReference type="Pfam" id="PF03328">
    <property type="entry name" value="HpcH_HpaI"/>
    <property type="match status" value="1"/>
</dbReference>
<dbReference type="PANTHER" id="PTHR32308:SF10">
    <property type="entry name" value="CITRATE LYASE SUBUNIT BETA"/>
    <property type="match status" value="1"/>
</dbReference>
<dbReference type="InterPro" id="IPR005000">
    <property type="entry name" value="Aldolase/citrate-lyase_domain"/>
</dbReference>
<proteinExistence type="predicted"/>
<evidence type="ECO:0000256" key="5">
    <source>
        <dbReference type="PIRSR" id="PIRSR015582-2"/>
    </source>
</evidence>
<keyword evidence="3 5" id="KW-0460">Magnesium</keyword>
<evidence type="ECO:0000313" key="8">
    <source>
        <dbReference type="Proteomes" id="UP000198844"/>
    </source>
</evidence>
<dbReference type="GO" id="GO:0016829">
    <property type="term" value="F:lyase activity"/>
    <property type="evidence" value="ECO:0007669"/>
    <property type="project" value="UniProtKB-KW"/>
</dbReference>
<organism evidence="7 8">
    <name type="scientific">Paraburkholderia aspalathi</name>
    <dbReference type="NCBI Taxonomy" id="1324617"/>
    <lineage>
        <taxon>Bacteria</taxon>
        <taxon>Pseudomonadati</taxon>
        <taxon>Pseudomonadota</taxon>
        <taxon>Betaproteobacteria</taxon>
        <taxon>Burkholderiales</taxon>
        <taxon>Burkholderiaceae</taxon>
        <taxon>Paraburkholderia</taxon>
    </lineage>
</organism>
<feature type="domain" description="HpcH/HpaI aldolase/citrate lyase" evidence="6">
    <location>
        <begin position="14"/>
        <end position="229"/>
    </location>
</feature>
<evidence type="ECO:0000256" key="2">
    <source>
        <dbReference type="ARBA" id="ARBA00022723"/>
    </source>
</evidence>
<evidence type="ECO:0000256" key="1">
    <source>
        <dbReference type="ARBA" id="ARBA00001946"/>
    </source>
</evidence>
<feature type="binding site" evidence="4">
    <location>
        <position position="75"/>
    </location>
    <ligand>
        <name>substrate</name>
    </ligand>
</feature>
<dbReference type="InterPro" id="IPR015813">
    <property type="entry name" value="Pyrv/PenolPyrv_kinase-like_dom"/>
</dbReference>
<evidence type="ECO:0000256" key="3">
    <source>
        <dbReference type="ARBA" id="ARBA00022842"/>
    </source>
</evidence>